<evidence type="ECO:0000313" key="3">
    <source>
        <dbReference type="EMBL" id="MBW7462221.1"/>
    </source>
</evidence>
<dbReference type="PANTHER" id="PTHR43280:SF2">
    <property type="entry name" value="HTH-TYPE TRANSCRIPTIONAL REGULATOR EXSA"/>
    <property type="match status" value="1"/>
</dbReference>
<evidence type="ECO:0000256" key="1">
    <source>
        <dbReference type="ARBA" id="ARBA00023125"/>
    </source>
</evidence>
<feature type="non-terminal residue" evidence="3">
    <location>
        <position position="114"/>
    </location>
</feature>
<dbReference type="PROSITE" id="PS01124">
    <property type="entry name" value="HTH_ARAC_FAMILY_2"/>
    <property type="match status" value="1"/>
</dbReference>
<dbReference type="Gene3D" id="1.10.10.60">
    <property type="entry name" value="Homeodomain-like"/>
    <property type="match status" value="1"/>
</dbReference>
<evidence type="ECO:0000259" key="2">
    <source>
        <dbReference type="PROSITE" id="PS01124"/>
    </source>
</evidence>
<keyword evidence="4" id="KW-1185">Reference proteome</keyword>
<dbReference type="InterPro" id="IPR018060">
    <property type="entry name" value="HTH_AraC"/>
</dbReference>
<reference evidence="3 4" key="1">
    <citation type="submission" date="2021-07" db="EMBL/GenBank/DDBJ databases">
        <title>Paenibacillus radiodurans sp. nov., isolated from the southeastern edge of Tengger Desert.</title>
        <authorList>
            <person name="Zhang G."/>
        </authorList>
    </citation>
    <scope>NUCLEOTIDE SEQUENCE [LARGE SCALE GENOMIC DNA]</scope>
    <source>
        <strain evidence="3 4">CCM 7311</strain>
    </source>
</reference>
<organism evidence="3 4">
    <name type="scientific">Paenibacillus sepulcri</name>
    <dbReference type="NCBI Taxonomy" id="359917"/>
    <lineage>
        <taxon>Bacteria</taxon>
        <taxon>Bacillati</taxon>
        <taxon>Bacillota</taxon>
        <taxon>Bacilli</taxon>
        <taxon>Bacillales</taxon>
        <taxon>Paenibacillaceae</taxon>
        <taxon>Paenibacillus</taxon>
    </lineage>
</organism>
<keyword evidence="1" id="KW-0238">DNA-binding</keyword>
<feature type="domain" description="HTH araC/xylS-type" evidence="2">
    <location>
        <begin position="46"/>
        <end position="114"/>
    </location>
</feature>
<comment type="caution">
    <text evidence="3">The sequence shown here is derived from an EMBL/GenBank/DDBJ whole genome shotgun (WGS) entry which is preliminary data.</text>
</comment>
<proteinExistence type="predicted"/>
<dbReference type="EMBL" id="JAHZIK010003705">
    <property type="protein sequence ID" value="MBW7462221.1"/>
    <property type="molecule type" value="Genomic_DNA"/>
</dbReference>
<sequence>ELSAKLAPWLQELEAEAAWPSLQKALRIVCGHVAANKKQKQGRMADAMLETVHNRFTDSGFCLTELAMQFKLSESFISVLFKEHAGESFSDYLEKLRMDRACQLLHGTEKSIND</sequence>
<accession>A0ABS7CMN5</accession>
<evidence type="ECO:0000313" key="4">
    <source>
        <dbReference type="Proteomes" id="UP001519887"/>
    </source>
</evidence>
<protein>
    <recommendedName>
        <fullName evidence="2">HTH araC/xylS-type domain-containing protein</fullName>
    </recommendedName>
</protein>
<gene>
    <name evidence="3" type="ORF">K0U00_50040</name>
</gene>
<dbReference type="PANTHER" id="PTHR43280">
    <property type="entry name" value="ARAC-FAMILY TRANSCRIPTIONAL REGULATOR"/>
    <property type="match status" value="1"/>
</dbReference>
<feature type="non-terminal residue" evidence="3">
    <location>
        <position position="1"/>
    </location>
</feature>
<dbReference type="Proteomes" id="UP001519887">
    <property type="component" value="Unassembled WGS sequence"/>
</dbReference>
<name>A0ABS7CMN5_9BACL</name>